<dbReference type="Proteomes" id="UP001054846">
    <property type="component" value="Chromosome"/>
</dbReference>
<protein>
    <submittedName>
        <fullName evidence="2">Uncharacterized protein</fullName>
    </submittedName>
</protein>
<evidence type="ECO:0000256" key="1">
    <source>
        <dbReference type="SAM" id="Phobius"/>
    </source>
</evidence>
<feature type="transmembrane region" description="Helical" evidence="1">
    <location>
        <begin position="30"/>
        <end position="48"/>
    </location>
</feature>
<evidence type="ECO:0000313" key="2">
    <source>
        <dbReference type="EMBL" id="UFP94216.1"/>
    </source>
</evidence>
<keyword evidence="1" id="KW-1133">Transmembrane helix</keyword>
<keyword evidence="1" id="KW-0472">Membrane</keyword>
<keyword evidence="3" id="KW-1185">Reference proteome</keyword>
<proteinExistence type="predicted"/>
<organism evidence="2 3">
    <name type="scientific">Gloeobacter morelensis MG652769</name>
    <dbReference type="NCBI Taxonomy" id="2781736"/>
    <lineage>
        <taxon>Bacteria</taxon>
        <taxon>Bacillati</taxon>
        <taxon>Cyanobacteriota</taxon>
        <taxon>Cyanophyceae</taxon>
        <taxon>Gloeobacterales</taxon>
        <taxon>Gloeobacteraceae</taxon>
        <taxon>Gloeobacter</taxon>
        <taxon>Gloeobacter morelensis</taxon>
    </lineage>
</organism>
<gene>
    <name evidence="2" type="ORF">ISF26_21050</name>
</gene>
<dbReference type="EMBL" id="CP063845">
    <property type="protein sequence ID" value="UFP94216.1"/>
    <property type="molecule type" value="Genomic_DNA"/>
</dbReference>
<reference evidence="2 3" key="1">
    <citation type="journal article" date="2021" name="Genome Biol. Evol.">
        <title>Complete Genome Sequencing of a Novel Gloeobacter Species from a Waterfall Cave in Mexico.</title>
        <authorList>
            <person name="Saw J.H."/>
            <person name="Cardona T."/>
            <person name="Montejano G."/>
        </authorList>
    </citation>
    <scope>NUCLEOTIDE SEQUENCE [LARGE SCALE GENOMIC DNA]</scope>
    <source>
        <strain evidence="2">MG652769</strain>
    </source>
</reference>
<accession>A0ABY3PKL4</accession>
<keyword evidence="1" id="KW-0812">Transmembrane</keyword>
<evidence type="ECO:0000313" key="3">
    <source>
        <dbReference type="Proteomes" id="UP001054846"/>
    </source>
</evidence>
<dbReference type="RefSeq" id="WP_230841271.1">
    <property type="nucleotide sequence ID" value="NZ_CP063845.1"/>
</dbReference>
<name>A0ABY3PKL4_9CYAN</name>
<sequence length="94" mass="10955">MLGTISLYRRLLVWLRQGQSVQVDRYLQTLAWMILGLLLSAAIGLTRWSTYITSHARCAQSHQRRLRRWLANPRIHPQRLYAPLIRAALSTWGS</sequence>